<keyword evidence="3" id="KW-1185">Reference proteome</keyword>
<dbReference type="RefSeq" id="WP_116164805.1">
    <property type="nucleotide sequence ID" value="NZ_JACHJY010000014.1"/>
</dbReference>
<protein>
    <submittedName>
        <fullName evidence="2">Uncharacterized protein</fullName>
    </submittedName>
</protein>
<proteinExistence type="predicted"/>
<evidence type="ECO:0000313" key="2">
    <source>
        <dbReference type="EMBL" id="MBB4986809.1"/>
    </source>
</evidence>
<feature type="transmembrane region" description="Helical" evidence="1">
    <location>
        <begin position="80"/>
        <end position="99"/>
    </location>
</feature>
<keyword evidence="1" id="KW-0812">Transmembrane</keyword>
<dbReference type="Proteomes" id="UP000582643">
    <property type="component" value="Unassembled WGS sequence"/>
</dbReference>
<accession>A0A7W7XFE0</accession>
<reference evidence="2 3" key="1">
    <citation type="submission" date="2020-08" db="EMBL/GenBank/DDBJ databases">
        <title>Genomic Encyclopedia of Type Strains, Phase III (KMG-III): the genomes of soil and plant-associated and newly described type strains.</title>
        <authorList>
            <person name="Whitman W."/>
        </authorList>
    </citation>
    <scope>NUCLEOTIDE SEQUENCE [LARGE SCALE GENOMIC DNA]</scope>
    <source>
        <strain evidence="2 3">SFB5A</strain>
    </source>
</reference>
<name>A0A7W7XFE0_9ACTN</name>
<dbReference type="EMBL" id="JACHJY010000014">
    <property type="protein sequence ID" value="MBB4986809.1"/>
    <property type="molecule type" value="Genomic_DNA"/>
</dbReference>
<gene>
    <name evidence="2" type="ORF">GGE06_007780</name>
</gene>
<organism evidence="2 3">
    <name type="scientific">Streptomyces nymphaeiformis</name>
    <dbReference type="NCBI Taxonomy" id="2663842"/>
    <lineage>
        <taxon>Bacteria</taxon>
        <taxon>Bacillati</taxon>
        <taxon>Actinomycetota</taxon>
        <taxon>Actinomycetes</taxon>
        <taxon>Kitasatosporales</taxon>
        <taxon>Streptomycetaceae</taxon>
        <taxon>Streptomyces</taxon>
    </lineage>
</organism>
<dbReference type="AlphaFoldDB" id="A0A7W7XFE0"/>
<evidence type="ECO:0000313" key="3">
    <source>
        <dbReference type="Proteomes" id="UP000582643"/>
    </source>
</evidence>
<evidence type="ECO:0000256" key="1">
    <source>
        <dbReference type="SAM" id="Phobius"/>
    </source>
</evidence>
<keyword evidence="1" id="KW-1133">Transmembrane helix</keyword>
<comment type="caution">
    <text evidence="2">The sequence shown here is derived from an EMBL/GenBank/DDBJ whole genome shotgun (WGS) entry which is preliminary data.</text>
</comment>
<keyword evidence="1" id="KW-0472">Membrane</keyword>
<feature type="transmembrane region" description="Helical" evidence="1">
    <location>
        <begin position="126"/>
        <end position="145"/>
    </location>
</feature>
<sequence>MGTWPYLAAGWVLLIALYALVTSRNLIHAIGCLPAVAAALAHGAEVFTDPARYADAVLTGPGTPPEAEATPTTWWTAPGVLLGLLSALLATALATAAVLHRGPALSTDHPVVRTVRALRRLHSGHLGDYLAWLTVGLAALCLALVTQT</sequence>